<name>A0A7H9HNA0_9SACH</name>
<keyword evidence="2" id="KW-1133">Transmembrane helix</keyword>
<dbReference type="EMBL" id="CP059267">
    <property type="protein sequence ID" value="QLQ78227.1"/>
    <property type="molecule type" value="Genomic_DNA"/>
</dbReference>
<feature type="compositionally biased region" description="Basic and acidic residues" evidence="1">
    <location>
        <begin position="74"/>
        <end position="85"/>
    </location>
</feature>
<keyword evidence="4" id="KW-1185">Reference proteome</keyword>
<gene>
    <name evidence="3" type="ORF">HG537_0A04740</name>
</gene>
<dbReference type="AlphaFoldDB" id="A0A7H9HNA0"/>
<dbReference type="Proteomes" id="UP000510647">
    <property type="component" value="Chromosome 1"/>
</dbReference>
<evidence type="ECO:0000256" key="1">
    <source>
        <dbReference type="SAM" id="MobiDB-lite"/>
    </source>
</evidence>
<sequence length="110" mass="12205">MSPNPFQNLGKNIVYVAIGAIASVLVVKAVVRSKREANYSPSAVANHQEDNAKTAGYYDNLAQVRPGFPLPSERPVEPIERKSEFEGPGMSVLSRKRGDRLGFFDRKRDE</sequence>
<keyword evidence="2" id="KW-0472">Membrane</keyword>
<evidence type="ECO:0000256" key="2">
    <source>
        <dbReference type="SAM" id="Phobius"/>
    </source>
</evidence>
<organism evidence="3 4">
    <name type="scientific">Torulaspora globosa</name>
    <dbReference type="NCBI Taxonomy" id="48254"/>
    <lineage>
        <taxon>Eukaryota</taxon>
        <taxon>Fungi</taxon>
        <taxon>Dikarya</taxon>
        <taxon>Ascomycota</taxon>
        <taxon>Saccharomycotina</taxon>
        <taxon>Saccharomycetes</taxon>
        <taxon>Saccharomycetales</taxon>
        <taxon>Saccharomycetaceae</taxon>
        <taxon>Torulaspora</taxon>
    </lineage>
</organism>
<proteinExistence type="predicted"/>
<keyword evidence="2" id="KW-0812">Transmembrane</keyword>
<feature type="region of interest" description="Disordered" evidence="1">
    <location>
        <begin position="68"/>
        <end position="94"/>
    </location>
</feature>
<evidence type="ECO:0000313" key="3">
    <source>
        <dbReference type="EMBL" id="QLQ78227.1"/>
    </source>
</evidence>
<reference evidence="3 4" key="1">
    <citation type="submission" date="2020-06" db="EMBL/GenBank/DDBJ databases">
        <title>The yeast mating-type switching endonuclease HO is a domesticated member of an unorthodox homing genetic element family.</title>
        <authorList>
            <person name="Coughlan A.Y."/>
            <person name="Lombardi L."/>
            <person name="Braun-Galleani S."/>
            <person name="Martos A.R."/>
            <person name="Galeote V."/>
            <person name="Bigey F."/>
            <person name="Dequin S."/>
            <person name="Byrne K.P."/>
            <person name="Wolfe K.H."/>
        </authorList>
    </citation>
    <scope>NUCLEOTIDE SEQUENCE [LARGE SCALE GENOMIC DNA]</scope>
    <source>
        <strain evidence="3 4">CBS2947</strain>
    </source>
</reference>
<accession>A0A7H9HNA0</accession>
<feature type="transmembrane region" description="Helical" evidence="2">
    <location>
        <begin position="12"/>
        <end position="31"/>
    </location>
</feature>
<protein>
    <submittedName>
        <fullName evidence="3">Uncharacterized protein</fullName>
    </submittedName>
</protein>
<dbReference type="OrthoDB" id="3999982at2759"/>
<evidence type="ECO:0000313" key="4">
    <source>
        <dbReference type="Proteomes" id="UP000510647"/>
    </source>
</evidence>